<evidence type="ECO:0000256" key="2">
    <source>
        <dbReference type="ARBA" id="ARBA00022722"/>
    </source>
</evidence>
<feature type="active site" description="Proton acceptor" evidence="4">
    <location>
        <position position="225"/>
    </location>
</feature>
<evidence type="ECO:0000256" key="5">
    <source>
        <dbReference type="PIRSR" id="PIRSR640255-2"/>
    </source>
</evidence>
<dbReference type="SMART" id="SM00892">
    <property type="entry name" value="Endonuclease_NS"/>
    <property type="match status" value="1"/>
</dbReference>
<reference evidence="7 8" key="1">
    <citation type="journal article" date="2019" name="Commun. Biol.">
        <title>The bagworm genome reveals a unique fibroin gene that provides high tensile strength.</title>
        <authorList>
            <person name="Kono N."/>
            <person name="Nakamura H."/>
            <person name="Ohtoshi R."/>
            <person name="Tomita M."/>
            <person name="Numata K."/>
            <person name="Arakawa K."/>
        </authorList>
    </citation>
    <scope>NUCLEOTIDE SEQUENCE [LARGE SCALE GENOMIC DNA]</scope>
</reference>
<dbReference type="FunFam" id="3.40.570.10:FF:000007">
    <property type="entry name" value="Alkaline nuclease"/>
    <property type="match status" value="1"/>
</dbReference>
<dbReference type="EMBL" id="BGZK01000561">
    <property type="protein sequence ID" value="GBP50263.1"/>
    <property type="molecule type" value="Genomic_DNA"/>
</dbReference>
<dbReference type="GO" id="GO:0003676">
    <property type="term" value="F:nucleic acid binding"/>
    <property type="evidence" value="ECO:0007669"/>
    <property type="project" value="InterPro"/>
</dbReference>
<evidence type="ECO:0000313" key="8">
    <source>
        <dbReference type="Proteomes" id="UP000299102"/>
    </source>
</evidence>
<keyword evidence="3" id="KW-0378">Hydrolase</keyword>
<dbReference type="PANTHER" id="PTHR13966:SF19">
    <property type="entry name" value="NUCLEASE EXOG, MITOCHONDRIAL"/>
    <property type="match status" value="1"/>
</dbReference>
<dbReference type="InterPro" id="IPR044929">
    <property type="entry name" value="DNA/RNA_non-sp_Endonuclease_sf"/>
</dbReference>
<dbReference type="STRING" id="151549.A0A4C1WGQ3"/>
<dbReference type="SUPFAM" id="SSF54060">
    <property type="entry name" value="His-Me finger endonucleases"/>
    <property type="match status" value="1"/>
</dbReference>
<accession>A0A4C1WGQ3</accession>
<dbReference type="InterPro" id="IPR001604">
    <property type="entry name" value="Endo_G_ENPP1-like_dom"/>
</dbReference>
<dbReference type="GO" id="GO:0000014">
    <property type="term" value="F:single-stranded DNA endodeoxyribonuclease activity"/>
    <property type="evidence" value="ECO:0007669"/>
    <property type="project" value="TreeGrafter"/>
</dbReference>
<gene>
    <name evidence="7" type="ORF">EVAR_88099_1</name>
</gene>
<dbReference type="InterPro" id="IPR040255">
    <property type="entry name" value="Non-specific_endonuclease"/>
</dbReference>
<dbReference type="Gene3D" id="3.40.570.10">
    <property type="entry name" value="Extracellular Endonuclease, subunit A"/>
    <property type="match status" value="1"/>
</dbReference>
<keyword evidence="3" id="KW-0255">Endonuclease</keyword>
<dbReference type="Proteomes" id="UP000299102">
    <property type="component" value="Unassembled WGS sequence"/>
</dbReference>
<protein>
    <recommendedName>
        <fullName evidence="6">DNA/RNA non-specific endonuclease/pyrophosphatase/phosphodiesterase domain-containing protein</fullName>
    </recommendedName>
</protein>
<dbReference type="InterPro" id="IPR044925">
    <property type="entry name" value="His-Me_finger_sf"/>
</dbReference>
<dbReference type="GO" id="GO:0004521">
    <property type="term" value="F:RNA endonuclease activity"/>
    <property type="evidence" value="ECO:0007669"/>
    <property type="project" value="TreeGrafter"/>
</dbReference>
<dbReference type="GO" id="GO:0005743">
    <property type="term" value="C:mitochondrial inner membrane"/>
    <property type="evidence" value="ECO:0007669"/>
    <property type="project" value="TreeGrafter"/>
</dbReference>
<comment type="caution">
    <text evidence="7">The sequence shown here is derived from an EMBL/GenBank/DDBJ whole genome shotgun (WGS) entry which is preliminary data.</text>
</comment>
<keyword evidence="8" id="KW-1185">Reference proteome</keyword>
<feature type="domain" description="DNA/RNA non-specific endonuclease/pyrophosphatase/phosphodiesterase" evidence="6">
    <location>
        <begin position="141"/>
        <end position="384"/>
    </location>
</feature>
<dbReference type="PANTHER" id="PTHR13966">
    <property type="entry name" value="ENDONUCLEASE RELATED"/>
    <property type="match status" value="1"/>
</dbReference>
<dbReference type="GO" id="GO:0005634">
    <property type="term" value="C:nucleus"/>
    <property type="evidence" value="ECO:0007669"/>
    <property type="project" value="TreeGrafter"/>
</dbReference>
<evidence type="ECO:0000256" key="1">
    <source>
        <dbReference type="ARBA" id="ARBA00010052"/>
    </source>
</evidence>
<keyword evidence="2" id="KW-0540">Nuclease</keyword>
<evidence type="ECO:0000256" key="3">
    <source>
        <dbReference type="ARBA" id="ARBA00022759"/>
    </source>
</evidence>
<comment type="similarity">
    <text evidence="1">Belongs to the DNA/RNA non-specific endonuclease family.</text>
</comment>
<evidence type="ECO:0000259" key="6">
    <source>
        <dbReference type="SMART" id="SM00892"/>
    </source>
</evidence>
<feature type="binding site" evidence="5">
    <location>
        <position position="255"/>
    </location>
    <ligand>
        <name>Mg(2+)</name>
        <dbReference type="ChEBI" id="CHEBI:18420"/>
        <note>catalytic</note>
    </ligand>
</feature>
<dbReference type="GO" id="GO:0006309">
    <property type="term" value="P:apoptotic DNA fragmentation"/>
    <property type="evidence" value="ECO:0007669"/>
    <property type="project" value="TreeGrafter"/>
</dbReference>
<name>A0A4C1WGQ3_EUMVA</name>
<evidence type="ECO:0000313" key="7">
    <source>
        <dbReference type="EMBL" id="GBP50263.1"/>
    </source>
</evidence>
<sequence length="401" mass="45683">MFERYFVLVLSVLNIQDGPRCRLNARTHFGEPLPVVLRNGRLLEPTDQWGNVDLENGERLTLSCEGAGTIVHPSATRQLATADIVCETGDNFNNNDWLSAPARFSLFRCVFPPAYVSETTNRTCYENHLVVEVGYRIEGTLYPVYESCFNNNTLNVIYSKYTQKPYNAYFQTRVDRPYFIDDGKYANVPVESLFSPGGQKNAVAKLVSSRIDTYITREQFLSRGHLAAKTDFPFAFGQRATFHYVNCAPQWYGFNSGNWNTLEVELRNRVNAAGYETIVYTGTFGVSQLTDIYGKRVDLYLFNDRNNNPVIPIPLYFYKVVYEPATTRGTAFVGINNPYYSPAEAKDLFFCRDVCRGNANFSWLIWRADSSSDGYAFCCTIPDFRNTVEHLPYFEVVGLLT</sequence>
<dbReference type="OrthoDB" id="5960141at2759"/>
<dbReference type="AlphaFoldDB" id="A0A4C1WGQ3"/>
<dbReference type="GO" id="GO:0046872">
    <property type="term" value="F:metal ion binding"/>
    <property type="evidence" value="ECO:0007669"/>
    <property type="project" value="UniProtKB-KW"/>
</dbReference>
<dbReference type="Pfam" id="PF01223">
    <property type="entry name" value="Endonuclease_NS"/>
    <property type="match status" value="1"/>
</dbReference>
<proteinExistence type="inferred from homology"/>
<evidence type="ECO:0000256" key="4">
    <source>
        <dbReference type="PIRSR" id="PIRSR640255-1"/>
    </source>
</evidence>
<organism evidence="7 8">
    <name type="scientific">Eumeta variegata</name>
    <name type="common">Bagworm moth</name>
    <name type="synonym">Eumeta japonica</name>
    <dbReference type="NCBI Taxonomy" id="151549"/>
    <lineage>
        <taxon>Eukaryota</taxon>
        <taxon>Metazoa</taxon>
        <taxon>Ecdysozoa</taxon>
        <taxon>Arthropoda</taxon>
        <taxon>Hexapoda</taxon>
        <taxon>Insecta</taxon>
        <taxon>Pterygota</taxon>
        <taxon>Neoptera</taxon>
        <taxon>Endopterygota</taxon>
        <taxon>Lepidoptera</taxon>
        <taxon>Glossata</taxon>
        <taxon>Ditrysia</taxon>
        <taxon>Tineoidea</taxon>
        <taxon>Psychidae</taxon>
        <taxon>Oiketicinae</taxon>
        <taxon>Eumeta</taxon>
    </lineage>
</organism>
<keyword evidence="5" id="KW-0479">Metal-binding</keyword>